<name>A0AAN0Y3F8_VIBNA</name>
<evidence type="ECO:0008006" key="3">
    <source>
        <dbReference type="Google" id="ProtNLM"/>
    </source>
</evidence>
<dbReference type="Proteomes" id="UP000092741">
    <property type="component" value="Chromosome 1"/>
</dbReference>
<dbReference type="RefSeq" id="WP_020335123.1">
    <property type="nucleotide sequence ID" value="NZ_ATFJ01000035.1"/>
</dbReference>
<dbReference type="EMBL" id="CP016345">
    <property type="protein sequence ID" value="ANQ13245.1"/>
    <property type="molecule type" value="Genomic_DNA"/>
</dbReference>
<dbReference type="KEGG" id="vna:PN96_02440"/>
<reference evidence="1 2" key="1">
    <citation type="submission" date="2016-07" db="EMBL/GenBank/DDBJ databases">
        <title>Developing Vibrio natriegens as a novel, fast-growing host for biotechnology.</title>
        <authorList>
            <person name="Weinstock M.T."/>
            <person name="Hesek E.D."/>
            <person name="Wilson C.M."/>
            <person name="Gibson D.G."/>
        </authorList>
    </citation>
    <scope>NUCLEOTIDE SEQUENCE [LARGE SCALE GENOMIC DNA]</scope>
    <source>
        <strain evidence="1 2">ATCC 14048</strain>
    </source>
</reference>
<dbReference type="GeneID" id="70911637"/>
<keyword evidence="2" id="KW-1185">Reference proteome</keyword>
<organism evidence="1 2">
    <name type="scientific">Vibrio natriegens NBRC 15636 = ATCC 14048 = DSM 759</name>
    <dbReference type="NCBI Taxonomy" id="1219067"/>
    <lineage>
        <taxon>Bacteria</taxon>
        <taxon>Pseudomonadati</taxon>
        <taxon>Pseudomonadota</taxon>
        <taxon>Gammaproteobacteria</taxon>
        <taxon>Vibrionales</taxon>
        <taxon>Vibrionaceae</taxon>
        <taxon>Vibrio</taxon>
    </lineage>
</organism>
<evidence type="ECO:0000313" key="2">
    <source>
        <dbReference type="Proteomes" id="UP000092741"/>
    </source>
</evidence>
<protein>
    <recommendedName>
        <fullName evidence="3">DUF2066 domain-containing protein</fullName>
    </recommendedName>
</protein>
<accession>A0AAN0Y3F8</accession>
<dbReference type="InterPro" id="IPR018642">
    <property type="entry name" value="DUF2066"/>
</dbReference>
<dbReference type="Pfam" id="PF09839">
    <property type="entry name" value="DUF2066"/>
    <property type="match status" value="1"/>
</dbReference>
<gene>
    <name evidence="1" type="ORF">BA890_10835</name>
</gene>
<dbReference type="AlphaFoldDB" id="A0AAN0Y3F8"/>
<sequence>MRYLALLLIGWLSLPVYALTQVDIYRAEVIIDSEQDNGESLAREQGMKEVIVRATGSQSSLSNTVIQKALSSSSRYISQLGYGQVDGKPSLDMRFNSGQIHSLLTQAQLPSWSPHRANILVWAIEEQAYERTIAWENSDSAQVSALRVAAETRGLPITVPVGDFDDVTGVDVSDLWGGFVEPIAKASQRYPVDAVMVLKAQGDQIRWTLYDQSPSAILVSQRSPRSGSATGVNAMAEVVDAISDYYAGKSAVVVSGESSDGITMKVVNIHSAKDFFHLESALKKLNSVAGTEVKRVQGNELTLKLHLLASKEAFEKEASSISQLGDYQEPVTPVEAAAPLQPVQEPTQSELATEEAPLASDVVTADVAVEEVKESEPVVVQPVQEQYDVIYEWTSSQRS</sequence>
<proteinExistence type="predicted"/>
<evidence type="ECO:0000313" key="1">
    <source>
        <dbReference type="EMBL" id="ANQ13245.1"/>
    </source>
</evidence>